<reference evidence="2" key="1">
    <citation type="submission" date="2020-03" db="EMBL/GenBank/DDBJ databases">
        <title>The deep terrestrial virosphere.</title>
        <authorList>
            <person name="Holmfeldt K."/>
            <person name="Nilsson E."/>
            <person name="Simone D."/>
            <person name="Lopez-Fernandez M."/>
            <person name="Wu X."/>
            <person name="de Brujin I."/>
            <person name="Lundin D."/>
            <person name="Andersson A."/>
            <person name="Bertilsson S."/>
            <person name="Dopson M."/>
        </authorList>
    </citation>
    <scope>NUCLEOTIDE SEQUENCE</scope>
    <source>
        <strain evidence="2">MM415B00426</strain>
    </source>
</reference>
<gene>
    <name evidence="2" type="ORF">MM415B00426_0023</name>
</gene>
<protein>
    <submittedName>
        <fullName evidence="2">Uncharacterized protein</fullName>
    </submittedName>
</protein>
<sequence length="64" mass="7725">MPFSSAKQEVFLMINSPALWKKWSKKYGHHPQFKSELKKHKRKTSKRKISKRKVSKRRTSNRRG</sequence>
<dbReference type="AlphaFoldDB" id="A0A6M3J7V3"/>
<evidence type="ECO:0000313" key="2">
    <source>
        <dbReference type="EMBL" id="QJA65217.1"/>
    </source>
</evidence>
<dbReference type="EMBL" id="MT141534">
    <property type="protein sequence ID" value="QJA65217.1"/>
    <property type="molecule type" value="Genomic_DNA"/>
</dbReference>
<evidence type="ECO:0000256" key="1">
    <source>
        <dbReference type="SAM" id="MobiDB-lite"/>
    </source>
</evidence>
<proteinExistence type="predicted"/>
<organism evidence="2">
    <name type="scientific">viral metagenome</name>
    <dbReference type="NCBI Taxonomy" id="1070528"/>
    <lineage>
        <taxon>unclassified sequences</taxon>
        <taxon>metagenomes</taxon>
        <taxon>organismal metagenomes</taxon>
    </lineage>
</organism>
<feature type="region of interest" description="Disordered" evidence="1">
    <location>
        <begin position="30"/>
        <end position="64"/>
    </location>
</feature>
<accession>A0A6M3J7V3</accession>
<name>A0A6M3J7V3_9ZZZZ</name>